<evidence type="ECO:0000256" key="3">
    <source>
        <dbReference type="ARBA" id="ARBA00009587"/>
    </source>
</evidence>
<dbReference type="EMBL" id="AP018164">
    <property type="protein sequence ID" value="BAX92687.1"/>
    <property type="molecule type" value="Genomic_DNA"/>
</dbReference>
<dbReference type="GO" id="GO:0019432">
    <property type="term" value="P:triglyceride biosynthetic process"/>
    <property type="evidence" value="ECO:0007669"/>
    <property type="project" value="UniProtKB-UniPathway"/>
</dbReference>
<dbReference type="Pfam" id="PF03007">
    <property type="entry name" value="WS_DGAT_cat"/>
    <property type="match status" value="1"/>
</dbReference>
<dbReference type="EC" id="2.3.1.20" evidence="4"/>
<evidence type="ECO:0000256" key="9">
    <source>
        <dbReference type="ARBA" id="ARBA00023315"/>
    </source>
</evidence>
<evidence type="ECO:0000256" key="2">
    <source>
        <dbReference type="ARBA" id="ARBA00005189"/>
    </source>
</evidence>
<keyword evidence="9 11" id="KW-0012">Acyltransferase</keyword>
<evidence type="ECO:0000256" key="4">
    <source>
        <dbReference type="ARBA" id="ARBA00013244"/>
    </source>
</evidence>
<dbReference type="KEGG" id="mshg:MSG_02543"/>
<dbReference type="InterPro" id="IPR045034">
    <property type="entry name" value="O-acyltransferase_WSD1-like"/>
</dbReference>
<dbReference type="GO" id="GO:0005886">
    <property type="term" value="C:plasma membrane"/>
    <property type="evidence" value="ECO:0007669"/>
    <property type="project" value="TreeGrafter"/>
</dbReference>
<evidence type="ECO:0000313" key="11">
    <source>
        <dbReference type="EMBL" id="BAX92687.1"/>
    </source>
</evidence>
<evidence type="ECO:0000256" key="1">
    <source>
        <dbReference type="ARBA" id="ARBA00004771"/>
    </source>
</evidence>
<name>A0A1Z4EI93_9MYCO</name>
<dbReference type="Pfam" id="PF06974">
    <property type="entry name" value="WS_DGAT_C"/>
    <property type="match status" value="1"/>
</dbReference>
<dbReference type="UniPathway" id="UPA00282"/>
<keyword evidence="7" id="KW-0319">Glycerol metabolism</keyword>
<organism evidence="11 12">
    <name type="scientific">Mycobacterium shigaense</name>
    <dbReference type="NCBI Taxonomy" id="722731"/>
    <lineage>
        <taxon>Bacteria</taxon>
        <taxon>Bacillati</taxon>
        <taxon>Actinomycetota</taxon>
        <taxon>Actinomycetes</taxon>
        <taxon>Mycobacteriales</taxon>
        <taxon>Mycobacteriaceae</taxon>
        <taxon>Mycobacterium</taxon>
        <taxon>Mycobacterium simiae complex</taxon>
    </lineage>
</organism>
<dbReference type="SUPFAM" id="SSF52777">
    <property type="entry name" value="CoA-dependent acyltransferases"/>
    <property type="match status" value="2"/>
</dbReference>
<evidence type="ECO:0000313" key="12">
    <source>
        <dbReference type="Proteomes" id="UP000217736"/>
    </source>
</evidence>
<dbReference type="PANTHER" id="PTHR31650:SF1">
    <property type="entry name" value="WAX ESTER SYNTHASE_DIACYLGLYCEROL ACYLTRANSFERASE 4-RELATED"/>
    <property type="match status" value="1"/>
</dbReference>
<proteinExistence type="inferred from homology"/>
<reference evidence="12" key="1">
    <citation type="submission" date="2017-06" db="EMBL/GenBank/DDBJ databases">
        <title>Complete Genome Sequence of Mycobacterium shigaense.</title>
        <authorList>
            <person name="Fukano H."/>
            <person name="Yoshida M."/>
            <person name="Kazumi Y."/>
            <person name="Ogura Y."/>
            <person name="Mitarai S."/>
            <person name="Hayashi T."/>
            <person name="Hoshino Y."/>
        </authorList>
    </citation>
    <scope>NUCLEOTIDE SEQUENCE [LARGE SCALE GENOMIC DNA]</scope>
    <source>
        <strain evidence="12">UN-152</strain>
    </source>
</reference>
<comment type="catalytic activity">
    <reaction evidence="10">
        <text>an acyl-CoA + a 1,2-diacyl-sn-glycerol = a triacyl-sn-glycerol + CoA</text>
        <dbReference type="Rhea" id="RHEA:10868"/>
        <dbReference type="ChEBI" id="CHEBI:17815"/>
        <dbReference type="ChEBI" id="CHEBI:57287"/>
        <dbReference type="ChEBI" id="CHEBI:58342"/>
        <dbReference type="ChEBI" id="CHEBI:64615"/>
        <dbReference type="EC" id="2.3.1.20"/>
    </reaction>
</comment>
<protein>
    <recommendedName>
        <fullName evidence="4">diacylglycerol O-acyltransferase</fullName>
        <ecNumber evidence="4">2.3.1.20</ecNumber>
    </recommendedName>
</protein>
<keyword evidence="12" id="KW-1185">Reference proteome</keyword>
<dbReference type="Gene3D" id="3.30.559.10">
    <property type="entry name" value="Chloramphenicol acetyltransferase-like domain"/>
    <property type="match status" value="1"/>
</dbReference>
<evidence type="ECO:0000256" key="7">
    <source>
        <dbReference type="ARBA" id="ARBA00022798"/>
    </source>
</evidence>
<sequence>MATFMRNSDAFTWAMESDPRLRSTVVSIVLLDRSPDWDQVRERFDLISRELPMFRQRVVSLPGAAPPRWEHVQDFDLDYHIRRTVCPGAGTLADVLEIARVAEMQDFDRARALWEVTLIDGVKDGGAAMICKFHHALTDGIGGIQIAMKLFHLAEQLYGHEPLPPEPQGSRSSLLGGYREIWGYETKLLGASLAGAVRAAPRLLFDSVRRPVATARSAAATTASVYRTIRPIARTGSPLATERGLIRRLGVYEVPMPRLREAAHRCGGALNDAFVAGVAGGLRRYHEEHGVPIGDLHLSMPISLRTPADGVGGNRITLMRFDVPVGEADPAARVKAIHQRTGAVRDERSLPYTQLIAGALNLMPRWYIGSVLSHVDFLASDVPGVPVPVFLGGAAVRAQYAFGPTIGAAVNVTMLTYVETCALGINVDTVAIPDFDVFYDALVAGFGEILSLAG</sequence>
<evidence type="ECO:0000256" key="8">
    <source>
        <dbReference type="ARBA" id="ARBA00023098"/>
    </source>
</evidence>
<dbReference type="InterPro" id="IPR023213">
    <property type="entry name" value="CAT-like_dom_sf"/>
</dbReference>
<dbReference type="GO" id="GO:0004144">
    <property type="term" value="F:diacylglycerol O-acyltransferase activity"/>
    <property type="evidence" value="ECO:0007669"/>
    <property type="project" value="UniProtKB-EC"/>
</dbReference>
<dbReference type="GO" id="GO:0071731">
    <property type="term" value="P:response to nitric oxide"/>
    <property type="evidence" value="ECO:0007669"/>
    <property type="project" value="TreeGrafter"/>
</dbReference>
<accession>A0A1Z4EI93</accession>
<dbReference type="GO" id="GO:0001666">
    <property type="term" value="P:response to hypoxia"/>
    <property type="evidence" value="ECO:0007669"/>
    <property type="project" value="TreeGrafter"/>
</dbReference>
<evidence type="ECO:0000256" key="6">
    <source>
        <dbReference type="ARBA" id="ARBA00022679"/>
    </source>
</evidence>
<comment type="similarity">
    <text evidence="3">Belongs to the long-chain O-acyltransferase family.</text>
</comment>
<dbReference type="OrthoDB" id="9810950at2"/>
<dbReference type="GO" id="GO:0006071">
    <property type="term" value="P:glycerol metabolic process"/>
    <property type="evidence" value="ECO:0007669"/>
    <property type="project" value="UniProtKB-KW"/>
</dbReference>
<dbReference type="PANTHER" id="PTHR31650">
    <property type="entry name" value="O-ACYLTRANSFERASE (WSD1-LIKE) FAMILY PROTEIN"/>
    <property type="match status" value="1"/>
</dbReference>
<gene>
    <name evidence="11" type="ORF">MSG_02543</name>
</gene>
<dbReference type="GO" id="GO:0051701">
    <property type="term" value="P:biological process involved in interaction with host"/>
    <property type="evidence" value="ECO:0007669"/>
    <property type="project" value="TreeGrafter"/>
</dbReference>
<dbReference type="InterPro" id="IPR009721">
    <property type="entry name" value="O-acyltransferase_WSD1_C"/>
</dbReference>
<dbReference type="Proteomes" id="UP000217736">
    <property type="component" value="Chromosome"/>
</dbReference>
<evidence type="ECO:0000256" key="5">
    <source>
        <dbReference type="ARBA" id="ARBA00022516"/>
    </source>
</evidence>
<dbReference type="RefSeq" id="WP_096440032.1">
    <property type="nucleotide sequence ID" value="NZ_AP018164.1"/>
</dbReference>
<keyword evidence="5" id="KW-0444">Lipid biosynthesis</keyword>
<evidence type="ECO:0000256" key="10">
    <source>
        <dbReference type="ARBA" id="ARBA00048109"/>
    </source>
</evidence>
<dbReference type="AlphaFoldDB" id="A0A1Z4EI93"/>
<keyword evidence="6 11" id="KW-0808">Transferase</keyword>
<comment type="pathway">
    <text evidence="2">Lipid metabolism.</text>
</comment>
<comment type="pathway">
    <text evidence="1">Glycerolipid metabolism; triacylglycerol biosynthesis.</text>
</comment>
<keyword evidence="8" id="KW-0443">Lipid metabolism</keyword>
<dbReference type="InterPro" id="IPR004255">
    <property type="entry name" value="O-acyltransferase_WSD1_N"/>
</dbReference>